<evidence type="ECO:0000313" key="3">
    <source>
        <dbReference type="Proteomes" id="UP000294929"/>
    </source>
</evidence>
<name>A0A4R5W8F1_MYCMU</name>
<organism evidence="2 3">
    <name type="scientific">Mycolicibacterium mucogenicum</name>
    <name type="common">Mycobacterium mucogenicum</name>
    <dbReference type="NCBI Taxonomy" id="56689"/>
    <lineage>
        <taxon>Bacteria</taxon>
        <taxon>Bacillati</taxon>
        <taxon>Actinomycetota</taxon>
        <taxon>Actinomycetes</taxon>
        <taxon>Mycobacteriales</taxon>
        <taxon>Mycobacteriaceae</taxon>
        <taxon>Mycolicibacterium</taxon>
    </lineage>
</organism>
<sequence>MSRNARVELYAAIRRDARAGVSSREIQRKHGVGWRTVQAAIASAWPPQRAAYPARASKLDAFNPVIDDILRADLDAPRKQRHTVTRIFDRLRTEYGMDDVSYPVVRAYVARRRPEISIECGRGVPGVFVPQTHLPGREAEVDFGEIGVRLRGQLVTCHLFSLRMSYSAKAVHRASATGGQEAFFEGHVHAFQVLGGVPAGKVRYDNLKAAVAQVIGFSRQRVETDRWVAFRSHFDLDGFYCQPGITGAHEKGGVEGDIGWFRRNHLVPVPEVASLHELNELIDDYDRADDHRRIGHRAHTVAESFTAERQLLKPLPVEPFETGLWLTPRVDRYAQITVRTNRYSVPSRLIGRQVRVLLNASDLTAYDGRTLVATHERLLTKGGACLDLDHYLEAFVRKPGAFPGATALEQARNAGTFTTAHDAWWAAACKAHGDTEGTRALIEVLLLHRHTEHRHVIAGITAALHAGALTADAVALEARKAADTAQGVTTVVDPPPAPDQPSVASLTARRLTHLPVDNRPPPSVTAYDQLLRRNTE</sequence>
<reference evidence="2 3" key="1">
    <citation type="submission" date="2019-01" db="EMBL/GenBank/DDBJ databases">
        <title>High-quality-draft genome sequences of five non-tuberculosis mycobacteriaceae isolated from a nosocomial environment.</title>
        <authorList>
            <person name="Tiago I."/>
            <person name="Alarico S."/>
            <person name="Pereira S.G."/>
            <person name="Coelho C."/>
            <person name="Maranha A."/>
            <person name="Empadinhas N."/>
        </authorList>
    </citation>
    <scope>NUCLEOTIDE SEQUENCE [LARGE SCALE GENOMIC DNA]</scope>
    <source>
        <strain evidence="2 3">24AIII</strain>
    </source>
</reference>
<dbReference type="PANTHER" id="PTHR35004">
    <property type="entry name" value="TRANSPOSASE RV3428C-RELATED"/>
    <property type="match status" value="1"/>
</dbReference>
<protein>
    <submittedName>
        <fullName evidence="2">IS21 family transposase</fullName>
    </submittedName>
</protein>
<dbReference type="NCBIfam" id="NF033546">
    <property type="entry name" value="transpos_IS21"/>
    <property type="match status" value="1"/>
</dbReference>
<proteinExistence type="predicted"/>
<accession>A0A4R5W8F1</accession>
<dbReference type="Pfam" id="PF22483">
    <property type="entry name" value="Mu-transpos_C_2"/>
    <property type="match status" value="1"/>
</dbReference>
<dbReference type="Proteomes" id="UP000294929">
    <property type="component" value="Unassembled WGS sequence"/>
</dbReference>
<dbReference type="InterPro" id="IPR054353">
    <property type="entry name" value="IstA-like_C"/>
</dbReference>
<gene>
    <name evidence="2" type="ORF">EUA03_22945</name>
</gene>
<dbReference type="AlphaFoldDB" id="A0A4R5W8F1"/>
<dbReference type="EMBL" id="SDLO01000026">
    <property type="protein sequence ID" value="TDK85205.1"/>
    <property type="molecule type" value="Genomic_DNA"/>
</dbReference>
<evidence type="ECO:0000259" key="1">
    <source>
        <dbReference type="Pfam" id="PF22483"/>
    </source>
</evidence>
<feature type="domain" description="Transposase for insertion sequence element IS21-like C-terminal" evidence="1">
    <location>
        <begin position="315"/>
        <end position="386"/>
    </location>
</feature>
<evidence type="ECO:0000313" key="2">
    <source>
        <dbReference type="EMBL" id="TDK85205.1"/>
    </source>
</evidence>
<dbReference type="RefSeq" id="WP_133428024.1">
    <property type="nucleotide sequence ID" value="NZ_SDLO01000026.1"/>
</dbReference>
<comment type="caution">
    <text evidence="2">The sequence shown here is derived from an EMBL/GenBank/DDBJ whole genome shotgun (WGS) entry which is preliminary data.</text>
</comment>